<dbReference type="InterPro" id="IPR037523">
    <property type="entry name" value="VOC_core"/>
</dbReference>
<evidence type="ECO:0000313" key="3">
    <source>
        <dbReference type="EMBL" id="WAU03763.1"/>
    </source>
</evidence>
<dbReference type="Proteomes" id="UP001210169">
    <property type="component" value="Chromosome"/>
</dbReference>
<evidence type="ECO:0000313" key="4">
    <source>
        <dbReference type="Proteomes" id="UP001210169"/>
    </source>
</evidence>
<dbReference type="SUPFAM" id="SSF54593">
    <property type="entry name" value="Glyoxalase/Bleomycin resistance protein/Dihydroxybiphenyl dioxygenase"/>
    <property type="match status" value="1"/>
</dbReference>
<dbReference type="Pfam" id="PF00903">
    <property type="entry name" value="Glyoxalase"/>
    <property type="match status" value="1"/>
</dbReference>
<organism evidence="3 4">
    <name type="scientific">Streptomyces nigrescens</name>
    <dbReference type="NCBI Taxonomy" id="1920"/>
    <lineage>
        <taxon>Bacteria</taxon>
        <taxon>Bacillati</taxon>
        <taxon>Actinomycetota</taxon>
        <taxon>Actinomycetes</taxon>
        <taxon>Kitasatosporales</taxon>
        <taxon>Streptomycetaceae</taxon>
        <taxon>Streptomyces</taxon>
    </lineage>
</organism>
<dbReference type="EMBL" id="CP114203">
    <property type="protein sequence ID" value="WAU03763.1"/>
    <property type="molecule type" value="Genomic_DNA"/>
</dbReference>
<sequence length="166" mass="18368">MLQGVWHFSFTVADLDRSVDFYTSLLGFELVHVQEQRGDYTSRLVGYPDAHLRIGQLAVPGRAPSHSTHDLELVQYLSPTGTRQDPQICHPGAAHMALTVDDIHALHRTLERRGVRFFSPPNAITSGVNEGGWTCYFEDPDAIVLELVQPPVHRVAQAATAPSSRS</sequence>
<dbReference type="GeneID" id="301331131"/>
<reference evidence="3 4" key="1">
    <citation type="submission" date="2022-12" db="EMBL/GenBank/DDBJ databases">
        <authorList>
            <person name="Ruckert C."/>
            <person name="Busche T."/>
            <person name="Kalinowski J."/>
            <person name="Wittmann C."/>
        </authorList>
    </citation>
    <scope>NUCLEOTIDE SEQUENCE [LARGE SCALE GENOMIC DNA]</scope>
    <source>
        <strain evidence="3 4">DSM 40276</strain>
    </source>
</reference>
<dbReference type="PANTHER" id="PTHR43048">
    <property type="entry name" value="METHYLMALONYL-COA EPIMERASE"/>
    <property type="match status" value="1"/>
</dbReference>
<name>A0ABY7IXP9_STRNI</name>
<dbReference type="RefSeq" id="WP_277410970.1">
    <property type="nucleotide sequence ID" value="NZ_CP114203.1"/>
</dbReference>
<protein>
    <submittedName>
        <fullName evidence="3">VOC family protein</fullName>
    </submittedName>
</protein>
<evidence type="ECO:0000256" key="1">
    <source>
        <dbReference type="ARBA" id="ARBA00022723"/>
    </source>
</evidence>
<dbReference type="InterPro" id="IPR051785">
    <property type="entry name" value="MMCE/EMCE_epimerase"/>
</dbReference>
<dbReference type="PROSITE" id="PS51819">
    <property type="entry name" value="VOC"/>
    <property type="match status" value="1"/>
</dbReference>
<keyword evidence="1" id="KW-0479">Metal-binding</keyword>
<dbReference type="InterPro" id="IPR004360">
    <property type="entry name" value="Glyas_Fos-R_dOase_dom"/>
</dbReference>
<accession>A0ABY7IXP9</accession>
<gene>
    <name evidence="3" type="ORF">STRNI_001941</name>
</gene>
<dbReference type="PANTHER" id="PTHR43048:SF3">
    <property type="entry name" value="METHYLMALONYL-COA EPIMERASE, MITOCHONDRIAL"/>
    <property type="match status" value="1"/>
</dbReference>
<keyword evidence="4" id="KW-1185">Reference proteome</keyword>
<feature type="domain" description="VOC" evidence="2">
    <location>
        <begin position="4"/>
        <end position="150"/>
    </location>
</feature>
<proteinExistence type="predicted"/>
<dbReference type="InterPro" id="IPR029068">
    <property type="entry name" value="Glyas_Bleomycin-R_OHBP_Dase"/>
</dbReference>
<evidence type="ECO:0000259" key="2">
    <source>
        <dbReference type="PROSITE" id="PS51819"/>
    </source>
</evidence>
<dbReference type="Gene3D" id="3.10.180.10">
    <property type="entry name" value="2,3-Dihydroxybiphenyl 1,2-Dioxygenase, domain 1"/>
    <property type="match status" value="1"/>
</dbReference>